<accession>A0A4Q0YI89</accession>
<dbReference type="Gene3D" id="3.40.630.30">
    <property type="match status" value="1"/>
</dbReference>
<keyword evidence="3" id="KW-1185">Reference proteome</keyword>
<sequence length="136" mass="15600">MKIHLDQNPSDDDIQKVVDGLMRYGLNEINNEKPTKCALVLKKDDQVIGGAVCKAHVGQFYLDYLWVSEKYRSNGYGSLLHKNVLEMAKEHKTSCIWVQTLNPRAVLFYKSTGYNEIGVIPNYVEGFNLHHLQLKF</sequence>
<comment type="caution">
    <text evidence="2">The sequence shown here is derived from an EMBL/GenBank/DDBJ whole genome shotgun (WGS) entry which is preliminary data.</text>
</comment>
<protein>
    <recommendedName>
        <fullName evidence="1">N-acetyltransferase domain-containing protein</fullName>
    </recommendedName>
</protein>
<dbReference type="SUPFAM" id="SSF55729">
    <property type="entry name" value="Acyl-CoA N-acyltransferases (Nat)"/>
    <property type="match status" value="1"/>
</dbReference>
<evidence type="ECO:0000259" key="1">
    <source>
        <dbReference type="PROSITE" id="PS51186"/>
    </source>
</evidence>
<dbReference type="Pfam" id="PF00583">
    <property type="entry name" value="Acetyltransf_1"/>
    <property type="match status" value="1"/>
</dbReference>
<dbReference type="RefSeq" id="WP_129124272.1">
    <property type="nucleotide sequence ID" value="NZ_PEIB01000050.1"/>
</dbReference>
<reference evidence="2 3" key="1">
    <citation type="submission" date="2017-10" db="EMBL/GenBank/DDBJ databases">
        <title>Nyctiphanis sp. nov., isolated from the stomach of the euphausiid Nyctiphanes simplex (Hansen, 1911) in the Gulf of California.</title>
        <authorList>
            <person name="Gomez-Gil B."/>
            <person name="Aguilar-Mendez M."/>
            <person name="Lopez-Cortes A."/>
            <person name="Gomez-Gutierrez J."/>
            <person name="Roque A."/>
            <person name="Lang E."/>
            <person name="Gonzalez-Castillo A."/>
        </authorList>
    </citation>
    <scope>NUCLEOTIDE SEQUENCE [LARGE SCALE GENOMIC DNA]</scope>
    <source>
        <strain evidence="2 3">CAIM 600</strain>
    </source>
</reference>
<gene>
    <name evidence="2" type="ORF">CS022_23405</name>
</gene>
<feature type="domain" description="N-acetyltransferase" evidence="1">
    <location>
        <begin position="1"/>
        <end position="136"/>
    </location>
</feature>
<dbReference type="InterPro" id="IPR016181">
    <property type="entry name" value="Acyl_CoA_acyltransferase"/>
</dbReference>
<dbReference type="AlphaFoldDB" id="A0A4Q0YI89"/>
<dbReference type="PROSITE" id="PS51186">
    <property type="entry name" value="GNAT"/>
    <property type="match status" value="1"/>
</dbReference>
<dbReference type="OrthoDB" id="9787920at2"/>
<dbReference type="Proteomes" id="UP000290287">
    <property type="component" value="Unassembled WGS sequence"/>
</dbReference>
<name>A0A4Q0YI89_9GAMM</name>
<evidence type="ECO:0000313" key="3">
    <source>
        <dbReference type="Proteomes" id="UP000290287"/>
    </source>
</evidence>
<organism evidence="2 3">
    <name type="scientific">Veronia nyctiphanis</name>
    <dbReference type="NCBI Taxonomy" id="1278244"/>
    <lineage>
        <taxon>Bacteria</taxon>
        <taxon>Pseudomonadati</taxon>
        <taxon>Pseudomonadota</taxon>
        <taxon>Gammaproteobacteria</taxon>
        <taxon>Vibrionales</taxon>
        <taxon>Vibrionaceae</taxon>
        <taxon>Veronia</taxon>
    </lineage>
</organism>
<dbReference type="GO" id="GO:0016747">
    <property type="term" value="F:acyltransferase activity, transferring groups other than amino-acyl groups"/>
    <property type="evidence" value="ECO:0007669"/>
    <property type="project" value="InterPro"/>
</dbReference>
<dbReference type="EMBL" id="PEIB01000050">
    <property type="protein sequence ID" value="RXJ70422.1"/>
    <property type="molecule type" value="Genomic_DNA"/>
</dbReference>
<proteinExistence type="predicted"/>
<dbReference type="InterPro" id="IPR000182">
    <property type="entry name" value="GNAT_dom"/>
</dbReference>
<evidence type="ECO:0000313" key="2">
    <source>
        <dbReference type="EMBL" id="RXJ70422.1"/>
    </source>
</evidence>
<dbReference type="CDD" id="cd04301">
    <property type="entry name" value="NAT_SF"/>
    <property type="match status" value="1"/>
</dbReference>